<reference evidence="2 3" key="1">
    <citation type="submission" date="2020-08" db="EMBL/GenBank/DDBJ databases">
        <title>Genomic Encyclopedia of Type Strains, Phase IV (KMG-IV): sequencing the most valuable type-strain genomes for metagenomic binning, comparative biology and taxonomic classification.</title>
        <authorList>
            <person name="Goeker M."/>
        </authorList>
    </citation>
    <scope>NUCLEOTIDE SEQUENCE [LARGE SCALE GENOMIC DNA]</scope>
    <source>
        <strain evidence="2 3">YC6886</strain>
    </source>
</reference>
<feature type="transmembrane region" description="Helical" evidence="1">
    <location>
        <begin position="26"/>
        <end position="43"/>
    </location>
</feature>
<dbReference type="Proteomes" id="UP000557717">
    <property type="component" value="Unassembled WGS sequence"/>
</dbReference>
<evidence type="ECO:0000313" key="3">
    <source>
        <dbReference type="Proteomes" id="UP000557717"/>
    </source>
</evidence>
<keyword evidence="1" id="KW-0472">Membrane</keyword>
<dbReference type="AlphaFoldDB" id="A0A840V5H5"/>
<accession>A0A840V5H5</accession>
<feature type="transmembrane region" description="Helical" evidence="1">
    <location>
        <begin position="81"/>
        <end position="104"/>
    </location>
</feature>
<evidence type="ECO:0000313" key="2">
    <source>
        <dbReference type="EMBL" id="MBB5353222.1"/>
    </source>
</evidence>
<gene>
    <name evidence="2" type="ORF">HNR46_003477</name>
</gene>
<organism evidence="2 3">
    <name type="scientific">Haloferula luteola</name>
    <dbReference type="NCBI Taxonomy" id="595692"/>
    <lineage>
        <taxon>Bacteria</taxon>
        <taxon>Pseudomonadati</taxon>
        <taxon>Verrucomicrobiota</taxon>
        <taxon>Verrucomicrobiia</taxon>
        <taxon>Verrucomicrobiales</taxon>
        <taxon>Verrucomicrobiaceae</taxon>
        <taxon>Haloferula</taxon>
    </lineage>
</organism>
<protein>
    <submittedName>
        <fullName evidence="2">Uncharacterized protein</fullName>
    </submittedName>
</protein>
<name>A0A840V5H5_9BACT</name>
<dbReference type="EMBL" id="JACHFD010000022">
    <property type="protein sequence ID" value="MBB5353222.1"/>
    <property type="molecule type" value="Genomic_DNA"/>
</dbReference>
<keyword evidence="3" id="KW-1185">Reference proteome</keyword>
<proteinExistence type="predicted"/>
<keyword evidence="1" id="KW-0812">Transmembrane</keyword>
<keyword evidence="1" id="KW-1133">Transmembrane helix</keyword>
<comment type="caution">
    <text evidence="2">The sequence shown here is derived from an EMBL/GenBank/DDBJ whole genome shotgun (WGS) entry which is preliminary data.</text>
</comment>
<evidence type="ECO:0000256" key="1">
    <source>
        <dbReference type="SAM" id="Phobius"/>
    </source>
</evidence>
<dbReference type="RefSeq" id="WP_184020881.1">
    <property type="nucleotide sequence ID" value="NZ_JACHFD010000022.1"/>
</dbReference>
<sequence>MILLLGIGGAFDSLNSSIRGQIHPHLGALFLPVGIALFLSLPGARVAANWVFVVHYLALAGWMAMSFIVPPTPASNALAVTPWFIVVVVAMVGSVLSLLHWMLYSPPFDDHLRR</sequence>
<feature type="transmembrane region" description="Helical" evidence="1">
    <location>
        <begin position="50"/>
        <end position="69"/>
    </location>
</feature>